<dbReference type="AlphaFoldDB" id="A0A9X3CR35"/>
<dbReference type="PANTHER" id="PTHR24221">
    <property type="entry name" value="ATP-BINDING CASSETTE SUB-FAMILY B"/>
    <property type="match status" value="1"/>
</dbReference>
<dbReference type="EMBL" id="JAKRRY010000033">
    <property type="protein sequence ID" value="MCW8348191.1"/>
    <property type="molecule type" value="Genomic_DNA"/>
</dbReference>
<evidence type="ECO:0000313" key="4">
    <source>
        <dbReference type="Proteomes" id="UP001155587"/>
    </source>
</evidence>
<evidence type="ECO:0000259" key="2">
    <source>
        <dbReference type="Pfam" id="PF00005"/>
    </source>
</evidence>
<keyword evidence="3" id="KW-0067">ATP-binding</keyword>
<organism evidence="3 4">
    <name type="scientific">Vibrio qingdaonensis</name>
    <dbReference type="NCBI Taxonomy" id="2829491"/>
    <lineage>
        <taxon>Bacteria</taxon>
        <taxon>Pseudomonadati</taxon>
        <taxon>Pseudomonadota</taxon>
        <taxon>Gammaproteobacteria</taxon>
        <taxon>Vibrionales</taxon>
        <taxon>Vibrionaceae</taxon>
        <taxon>Vibrio</taxon>
    </lineage>
</organism>
<dbReference type="GO" id="GO:0016887">
    <property type="term" value="F:ATP hydrolysis activity"/>
    <property type="evidence" value="ECO:0007669"/>
    <property type="project" value="InterPro"/>
</dbReference>
<dbReference type="InterPro" id="IPR003439">
    <property type="entry name" value="ABC_transporter-like_ATP-bd"/>
</dbReference>
<name>A0A9X3CR35_9VIBR</name>
<proteinExistence type="predicted"/>
<gene>
    <name evidence="3" type="ORF">MD535_19560</name>
</gene>
<feature type="domain" description="ABC transporter" evidence="2">
    <location>
        <begin position="57"/>
        <end position="154"/>
    </location>
</feature>
<reference evidence="3" key="1">
    <citation type="submission" date="2022-02" db="EMBL/GenBank/DDBJ databases">
        <title>Vibrio sp. nov, a new bacterium isolated from seawater.</title>
        <authorList>
            <person name="Yuan Y."/>
        </authorList>
    </citation>
    <scope>NUCLEOTIDE SEQUENCE</scope>
    <source>
        <strain evidence="3">ZSDZ65</strain>
    </source>
</reference>
<keyword evidence="1" id="KW-0812">Transmembrane</keyword>
<dbReference type="Pfam" id="PF00005">
    <property type="entry name" value="ABC_tran"/>
    <property type="match status" value="1"/>
</dbReference>
<dbReference type="RefSeq" id="WP_265676749.1">
    <property type="nucleotide sequence ID" value="NZ_JAKRRY010000033.1"/>
</dbReference>
<keyword evidence="1" id="KW-1133">Transmembrane helix</keyword>
<protein>
    <submittedName>
        <fullName evidence="3">ATP-binding cassette domain-containing protein</fullName>
    </submittedName>
</protein>
<dbReference type="SUPFAM" id="SSF52540">
    <property type="entry name" value="P-loop containing nucleoside triphosphate hydrolases"/>
    <property type="match status" value="1"/>
</dbReference>
<feature type="transmembrane region" description="Helical" evidence="1">
    <location>
        <begin position="20"/>
        <end position="38"/>
    </location>
</feature>
<keyword evidence="4" id="KW-1185">Reference proteome</keyword>
<keyword evidence="3" id="KW-0547">Nucleotide-binding</keyword>
<sequence length="164" mass="18638">MRISQLWEKIHGLKRTLVTLLMLSVVIQSAALIAPYYMQWVVDNVSFRYFDQAPWVLNQLSFEIEPEESIAITGEYGCGKTTLLKLLLGLLSPTTGTIYLDGIDIQKLDKTTYRSHLGSVMQNDPLLSGTLSENITMFDSPYDEERLKESCRHANILAEIQRLP</sequence>
<dbReference type="InterPro" id="IPR039421">
    <property type="entry name" value="Type_1_exporter"/>
</dbReference>
<evidence type="ECO:0000256" key="1">
    <source>
        <dbReference type="SAM" id="Phobius"/>
    </source>
</evidence>
<dbReference type="Proteomes" id="UP001155587">
    <property type="component" value="Unassembled WGS sequence"/>
</dbReference>
<comment type="caution">
    <text evidence="3">The sequence shown here is derived from an EMBL/GenBank/DDBJ whole genome shotgun (WGS) entry which is preliminary data.</text>
</comment>
<evidence type="ECO:0000313" key="3">
    <source>
        <dbReference type="EMBL" id="MCW8348191.1"/>
    </source>
</evidence>
<dbReference type="PANTHER" id="PTHR24221:SF606">
    <property type="entry name" value="COLICIN V SECRETION-PROCESSING ATP-BINDING PROTEIN"/>
    <property type="match status" value="1"/>
</dbReference>
<dbReference type="GO" id="GO:0034040">
    <property type="term" value="F:ATPase-coupled lipid transmembrane transporter activity"/>
    <property type="evidence" value="ECO:0007669"/>
    <property type="project" value="TreeGrafter"/>
</dbReference>
<keyword evidence="1" id="KW-0472">Membrane</keyword>
<accession>A0A9X3CR35</accession>
<dbReference type="InterPro" id="IPR027417">
    <property type="entry name" value="P-loop_NTPase"/>
</dbReference>
<dbReference type="GO" id="GO:0005524">
    <property type="term" value="F:ATP binding"/>
    <property type="evidence" value="ECO:0007669"/>
    <property type="project" value="UniProtKB-KW"/>
</dbReference>
<dbReference type="Gene3D" id="3.40.50.300">
    <property type="entry name" value="P-loop containing nucleotide triphosphate hydrolases"/>
    <property type="match status" value="1"/>
</dbReference>